<reference evidence="2 3" key="1">
    <citation type="submission" date="2014-11" db="EMBL/GenBank/DDBJ databases">
        <authorList>
            <person name="Zhu J."/>
            <person name="Qi W."/>
            <person name="Song R."/>
        </authorList>
    </citation>
    <scope>NUCLEOTIDE SEQUENCE [LARGE SCALE GENOMIC DNA]</scope>
</reference>
<feature type="region of interest" description="Disordered" evidence="1">
    <location>
        <begin position="46"/>
        <end position="77"/>
    </location>
</feature>
<name>A0A0G4GWN9_VITBC</name>
<dbReference type="Proteomes" id="UP000041254">
    <property type="component" value="Unassembled WGS sequence"/>
</dbReference>
<sequence length="77" mass="8939">MQARWHEGGRERTKSFPINEDDPDKALQEAIAYRQAMVALHNQPVESVAAEQPDEMSVDDEEEEMVSRKTRKKRRKG</sequence>
<dbReference type="VEuPathDB" id="CryptoDB:Vbra_1289"/>
<feature type="compositionally biased region" description="Basic and acidic residues" evidence="1">
    <location>
        <begin position="1"/>
        <end position="14"/>
    </location>
</feature>
<feature type="compositionally biased region" description="Basic residues" evidence="1">
    <location>
        <begin position="68"/>
        <end position="77"/>
    </location>
</feature>
<feature type="region of interest" description="Disordered" evidence="1">
    <location>
        <begin position="1"/>
        <end position="23"/>
    </location>
</feature>
<proteinExistence type="predicted"/>
<dbReference type="EMBL" id="CDMY01000848">
    <property type="protein sequence ID" value="CEM35183.1"/>
    <property type="molecule type" value="Genomic_DNA"/>
</dbReference>
<feature type="compositionally biased region" description="Acidic residues" evidence="1">
    <location>
        <begin position="52"/>
        <end position="64"/>
    </location>
</feature>
<keyword evidence="3" id="KW-1185">Reference proteome</keyword>
<evidence type="ECO:0000256" key="1">
    <source>
        <dbReference type="SAM" id="MobiDB-lite"/>
    </source>
</evidence>
<organism evidence="2 3">
    <name type="scientific">Vitrella brassicaformis (strain CCMP3155)</name>
    <dbReference type="NCBI Taxonomy" id="1169540"/>
    <lineage>
        <taxon>Eukaryota</taxon>
        <taxon>Sar</taxon>
        <taxon>Alveolata</taxon>
        <taxon>Colpodellida</taxon>
        <taxon>Vitrellaceae</taxon>
        <taxon>Vitrella</taxon>
    </lineage>
</organism>
<dbReference type="InParanoid" id="A0A0G4GWN9"/>
<dbReference type="Gene3D" id="1.20.5.2050">
    <property type="match status" value="1"/>
</dbReference>
<evidence type="ECO:0000313" key="2">
    <source>
        <dbReference type="EMBL" id="CEM35183.1"/>
    </source>
</evidence>
<protein>
    <submittedName>
        <fullName evidence="2">Uncharacterized protein</fullName>
    </submittedName>
</protein>
<gene>
    <name evidence="2" type="ORF">Vbra_1289</name>
</gene>
<accession>A0A0G4GWN9</accession>
<evidence type="ECO:0000313" key="3">
    <source>
        <dbReference type="Proteomes" id="UP000041254"/>
    </source>
</evidence>
<dbReference type="AlphaFoldDB" id="A0A0G4GWN9"/>